<reference evidence="1" key="1">
    <citation type="submission" date="2018-05" db="EMBL/GenBank/DDBJ databases">
        <authorList>
            <person name="Lanie J.A."/>
            <person name="Ng W.-L."/>
            <person name="Kazmierczak K.M."/>
            <person name="Andrzejewski T.M."/>
            <person name="Davidsen T.M."/>
            <person name="Wayne K.J."/>
            <person name="Tettelin H."/>
            <person name="Glass J.I."/>
            <person name="Rusch D."/>
            <person name="Podicherti R."/>
            <person name="Tsui H.-C.T."/>
            <person name="Winkler M.E."/>
        </authorList>
    </citation>
    <scope>NUCLEOTIDE SEQUENCE</scope>
</reference>
<protein>
    <submittedName>
        <fullName evidence="1">Uncharacterized protein</fullName>
    </submittedName>
</protein>
<name>A0A383F3U9_9ZZZZ</name>
<accession>A0A383F3U9</accession>
<organism evidence="1">
    <name type="scientific">marine metagenome</name>
    <dbReference type="NCBI Taxonomy" id="408172"/>
    <lineage>
        <taxon>unclassified sequences</taxon>
        <taxon>metagenomes</taxon>
        <taxon>ecological metagenomes</taxon>
    </lineage>
</organism>
<dbReference type="InterPro" id="IPR046057">
    <property type="entry name" value="DUF6015"/>
</dbReference>
<proteinExistence type="predicted"/>
<sequence>MRVLTTETLASAINYSPEYSHMGDDESSYLAEHILNFFGYSDRIIDNVLHPEDRDTFYMLEDAGLMETEREETTLYDGREWRIHYWLLKIAEIQRRTDAGPKYAPEDLEPSVYDEIP</sequence>
<dbReference type="EMBL" id="UINC01231364">
    <property type="protein sequence ID" value="SVE63862.1"/>
    <property type="molecule type" value="Genomic_DNA"/>
</dbReference>
<dbReference type="AlphaFoldDB" id="A0A383F3U9"/>
<evidence type="ECO:0000313" key="1">
    <source>
        <dbReference type="EMBL" id="SVE63862.1"/>
    </source>
</evidence>
<gene>
    <name evidence="1" type="ORF">METZ01_LOCUS516716</name>
</gene>
<dbReference type="Pfam" id="PF19479">
    <property type="entry name" value="DUF6015"/>
    <property type="match status" value="1"/>
</dbReference>
<feature type="non-terminal residue" evidence="1">
    <location>
        <position position="117"/>
    </location>
</feature>